<dbReference type="AlphaFoldDB" id="A0A1G9JBT4"/>
<proteinExistence type="inferred from homology"/>
<dbReference type="OrthoDB" id="9807753at2"/>
<dbReference type="SUPFAM" id="SSF89447">
    <property type="entry name" value="AbrB/MazE/MraZ-like"/>
    <property type="match status" value="1"/>
</dbReference>
<gene>
    <name evidence="7" type="primary">mraZ</name>
    <name evidence="9" type="ORF">SAMN05421823_105259</name>
</gene>
<evidence type="ECO:0000256" key="6">
    <source>
        <dbReference type="ARBA" id="ARBA00023163"/>
    </source>
</evidence>
<keyword evidence="4 7" id="KW-0805">Transcription regulation</keyword>
<feature type="domain" description="SpoVT-AbrB" evidence="8">
    <location>
        <begin position="7"/>
        <end position="55"/>
    </location>
</feature>
<evidence type="ECO:0000259" key="8">
    <source>
        <dbReference type="PROSITE" id="PS51740"/>
    </source>
</evidence>
<dbReference type="GO" id="GO:0009295">
    <property type="term" value="C:nucleoid"/>
    <property type="evidence" value="ECO:0007669"/>
    <property type="project" value="UniProtKB-SubCell"/>
</dbReference>
<evidence type="ECO:0000256" key="5">
    <source>
        <dbReference type="ARBA" id="ARBA00023125"/>
    </source>
</evidence>
<keyword evidence="2 7" id="KW-0963">Cytoplasm</keyword>
<dbReference type="PANTHER" id="PTHR34701">
    <property type="entry name" value="TRANSCRIPTIONAL REGULATOR MRAZ"/>
    <property type="match status" value="1"/>
</dbReference>
<dbReference type="STRING" id="1075417.SAMN05421823_105259"/>
<dbReference type="Proteomes" id="UP000198510">
    <property type="component" value="Unassembled WGS sequence"/>
</dbReference>
<evidence type="ECO:0000256" key="1">
    <source>
        <dbReference type="ARBA" id="ARBA00013860"/>
    </source>
</evidence>
<sequence>MNGFSGEYESKLDGKGRMILPARLKAKLPEKTPDVPDVVLVRGFEPCLVVYTYSVWKEVFEKVAALNEFNEAFRTFQRSFLRGCTELELDPNGRLLLPRLMRAYAGLEKEVVVVGLGNRMELWEPTRYEAHLLQDASALSQAAEAILGDKREEFIIKVNHN</sequence>
<evidence type="ECO:0000313" key="10">
    <source>
        <dbReference type="Proteomes" id="UP000198510"/>
    </source>
</evidence>
<keyword evidence="10" id="KW-1185">Reference proteome</keyword>
<dbReference type="NCBIfam" id="TIGR00242">
    <property type="entry name" value="division/cell wall cluster transcriptional repressor MraZ"/>
    <property type="match status" value="1"/>
</dbReference>
<dbReference type="Gene3D" id="3.40.1550.20">
    <property type="entry name" value="Transcriptional regulator MraZ domain"/>
    <property type="match status" value="1"/>
</dbReference>
<evidence type="ECO:0000256" key="7">
    <source>
        <dbReference type="HAMAP-Rule" id="MF_01008"/>
    </source>
</evidence>
<dbReference type="CDD" id="cd16321">
    <property type="entry name" value="MraZ_C"/>
    <property type="match status" value="1"/>
</dbReference>
<dbReference type="InterPro" id="IPR007159">
    <property type="entry name" value="SpoVT-AbrB_dom"/>
</dbReference>
<dbReference type="GO" id="GO:0000976">
    <property type="term" value="F:transcription cis-regulatory region binding"/>
    <property type="evidence" value="ECO:0007669"/>
    <property type="project" value="TreeGrafter"/>
</dbReference>
<dbReference type="PROSITE" id="PS51740">
    <property type="entry name" value="SPOVT_ABRB"/>
    <property type="match status" value="2"/>
</dbReference>
<evidence type="ECO:0000256" key="2">
    <source>
        <dbReference type="ARBA" id="ARBA00022490"/>
    </source>
</evidence>
<keyword evidence="6 7" id="KW-0804">Transcription</keyword>
<dbReference type="InterPro" id="IPR035644">
    <property type="entry name" value="MraZ_C"/>
</dbReference>
<dbReference type="PANTHER" id="PTHR34701:SF1">
    <property type="entry name" value="TRANSCRIPTIONAL REGULATOR MRAZ"/>
    <property type="match status" value="1"/>
</dbReference>
<reference evidence="9 10" key="1">
    <citation type="submission" date="2016-10" db="EMBL/GenBank/DDBJ databases">
        <authorList>
            <person name="de Groot N.N."/>
        </authorList>
    </citation>
    <scope>NUCLEOTIDE SEQUENCE [LARGE SCALE GENOMIC DNA]</scope>
    <source>
        <strain evidence="9 10">DSM 25186</strain>
    </source>
</reference>
<keyword evidence="3" id="KW-0677">Repeat</keyword>
<comment type="subcellular location">
    <subcellularLocation>
        <location evidence="7">Cytoplasm</location>
        <location evidence="7">Nucleoid</location>
    </subcellularLocation>
</comment>
<dbReference type="GO" id="GO:0005737">
    <property type="term" value="C:cytoplasm"/>
    <property type="evidence" value="ECO:0007669"/>
    <property type="project" value="UniProtKB-UniRule"/>
</dbReference>
<evidence type="ECO:0000313" key="9">
    <source>
        <dbReference type="EMBL" id="SDL34594.1"/>
    </source>
</evidence>
<comment type="subunit">
    <text evidence="7">Forms oligomers.</text>
</comment>
<accession>A0A1G9JBT4</accession>
<comment type="similarity">
    <text evidence="7">Belongs to the MraZ family.</text>
</comment>
<dbReference type="EMBL" id="FNFO01000005">
    <property type="protein sequence ID" value="SDL34594.1"/>
    <property type="molecule type" value="Genomic_DNA"/>
</dbReference>
<evidence type="ECO:0000256" key="3">
    <source>
        <dbReference type="ARBA" id="ARBA00022737"/>
    </source>
</evidence>
<dbReference type="GO" id="GO:0003700">
    <property type="term" value="F:DNA-binding transcription factor activity"/>
    <property type="evidence" value="ECO:0007669"/>
    <property type="project" value="UniProtKB-UniRule"/>
</dbReference>
<organism evidence="9 10">
    <name type="scientific">Catalinimonas alkaloidigena</name>
    <dbReference type="NCBI Taxonomy" id="1075417"/>
    <lineage>
        <taxon>Bacteria</taxon>
        <taxon>Pseudomonadati</taxon>
        <taxon>Bacteroidota</taxon>
        <taxon>Cytophagia</taxon>
        <taxon>Cytophagales</taxon>
        <taxon>Catalimonadaceae</taxon>
        <taxon>Catalinimonas</taxon>
    </lineage>
</organism>
<name>A0A1G9JBT4_9BACT</name>
<keyword evidence="5 7" id="KW-0238">DNA-binding</keyword>
<dbReference type="InterPro" id="IPR035642">
    <property type="entry name" value="MraZ_N"/>
</dbReference>
<dbReference type="InterPro" id="IPR037914">
    <property type="entry name" value="SpoVT-AbrB_sf"/>
</dbReference>
<protein>
    <recommendedName>
        <fullName evidence="1 7">Transcriptional regulator MraZ</fullName>
    </recommendedName>
</protein>
<evidence type="ECO:0000256" key="4">
    <source>
        <dbReference type="ARBA" id="ARBA00023015"/>
    </source>
</evidence>
<dbReference type="Pfam" id="PF02381">
    <property type="entry name" value="MraZ"/>
    <property type="match status" value="2"/>
</dbReference>
<dbReference type="HAMAP" id="MF_01008">
    <property type="entry name" value="MraZ"/>
    <property type="match status" value="1"/>
</dbReference>
<dbReference type="RefSeq" id="WP_089683392.1">
    <property type="nucleotide sequence ID" value="NZ_FNFO01000005.1"/>
</dbReference>
<dbReference type="InterPro" id="IPR003444">
    <property type="entry name" value="MraZ"/>
</dbReference>
<dbReference type="InterPro" id="IPR020603">
    <property type="entry name" value="MraZ_dom"/>
</dbReference>
<feature type="domain" description="SpoVT-AbrB" evidence="8">
    <location>
        <begin position="84"/>
        <end position="127"/>
    </location>
</feature>
<dbReference type="InterPro" id="IPR038619">
    <property type="entry name" value="MraZ_sf"/>
</dbReference>
<dbReference type="CDD" id="cd16320">
    <property type="entry name" value="MraZ_N"/>
    <property type="match status" value="1"/>
</dbReference>
<dbReference type="GO" id="GO:2000143">
    <property type="term" value="P:negative regulation of DNA-templated transcription initiation"/>
    <property type="evidence" value="ECO:0007669"/>
    <property type="project" value="TreeGrafter"/>
</dbReference>